<proteinExistence type="predicted"/>
<dbReference type="EMBL" id="FNED01000008">
    <property type="protein sequence ID" value="SDI84228.1"/>
    <property type="molecule type" value="Genomic_DNA"/>
</dbReference>
<protein>
    <submittedName>
        <fullName evidence="1">Uncharacterized protein</fullName>
    </submittedName>
</protein>
<evidence type="ECO:0000313" key="2">
    <source>
        <dbReference type="Proteomes" id="UP000182836"/>
    </source>
</evidence>
<dbReference type="Proteomes" id="UP000182836">
    <property type="component" value="Unassembled WGS sequence"/>
</dbReference>
<evidence type="ECO:0000313" key="1">
    <source>
        <dbReference type="EMBL" id="SDI84228.1"/>
    </source>
</evidence>
<accession>A0A1G8NVT2</accession>
<sequence length="46" mass="5528">MFLLYHHYIQKGWKPTELDVLPYVEKELLMASMIFERENMAKRGGL</sequence>
<gene>
    <name evidence="1" type="ORF">SAMN04487909_108135</name>
</gene>
<reference evidence="1 2" key="1">
    <citation type="submission" date="2016-10" db="EMBL/GenBank/DDBJ databases">
        <authorList>
            <person name="de Groot N.N."/>
        </authorList>
    </citation>
    <scope>NUCLEOTIDE SEQUENCE [LARGE SCALE GENOMIC DNA]</scope>
    <source>
        <strain evidence="1 2">DSM 2895</strain>
    </source>
</reference>
<dbReference type="AlphaFoldDB" id="A0A1G8NVT2"/>
<name>A0A1G8NVT2_ANEMI</name>
<organism evidence="1 2">
    <name type="scientific">Aneurinibacillus migulanus</name>
    <name type="common">Bacillus migulanus</name>
    <dbReference type="NCBI Taxonomy" id="47500"/>
    <lineage>
        <taxon>Bacteria</taxon>
        <taxon>Bacillati</taxon>
        <taxon>Bacillota</taxon>
        <taxon>Bacilli</taxon>
        <taxon>Bacillales</taxon>
        <taxon>Paenibacillaceae</taxon>
        <taxon>Aneurinibacillus group</taxon>
        <taxon>Aneurinibacillus</taxon>
    </lineage>
</organism>